<protein>
    <submittedName>
        <fullName evidence="1">Uncharacterized protein</fullName>
    </submittedName>
</protein>
<name>A0A067QHP0_9AGAM</name>
<dbReference type="InParanoid" id="A0A067QHP0"/>
<dbReference type="AlphaFoldDB" id="A0A067QHP0"/>
<dbReference type="SUPFAM" id="SSF52047">
    <property type="entry name" value="RNI-like"/>
    <property type="match status" value="1"/>
</dbReference>
<dbReference type="OrthoDB" id="3256367at2759"/>
<evidence type="ECO:0000313" key="2">
    <source>
        <dbReference type="Proteomes" id="UP000027265"/>
    </source>
</evidence>
<dbReference type="HOGENOM" id="CLU_041942_1_0_1"/>
<keyword evidence="2" id="KW-1185">Reference proteome</keyword>
<reference evidence="2" key="1">
    <citation type="journal article" date="2014" name="Proc. Natl. Acad. Sci. U.S.A.">
        <title>Extensive sampling of basidiomycete genomes demonstrates inadequacy of the white-rot/brown-rot paradigm for wood decay fungi.</title>
        <authorList>
            <person name="Riley R."/>
            <person name="Salamov A.A."/>
            <person name="Brown D.W."/>
            <person name="Nagy L.G."/>
            <person name="Floudas D."/>
            <person name="Held B.W."/>
            <person name="Levasseur A."/>
            <person name="Lombard V."/>
            <person name="Morin E."/>
            <person name="Otillar R."/>
            <person name="Lindquist E.A."/>
            <person name="Sun H."/>
            <person name="LaButti K.M."/>
            <person name="Schmutz J."/>
            <person name="Jabbour D."/>
            <person name="Luo H."/>
            <person name="Baker S.E."/>
            <person name="Pisabarro A.G."/>
            <person name="Walton J.D."/>
            <person name="Blanchette R.A."/>
            <person name="Henrissat B."/>
            <person name="Martin F."/>
            <person name="Cullen D."/>
            <person name="Hibbett D.S."/>
            <person name="Grigoriev I.V."/>
        </authorList>
    </citation>
    <scope>NUCLEOTIDE SEQUENCE [LARGE SCALE GENOMIC DNA]</scope>
    <source>
        <strain evidence="2">MUCL 33604</strain>
    </source>
</reference>
<dbReference type="Proteomes" id="UP000027265">
    <property type="component" value="Unassembled WGS sequence"/>
</dbReference>
<organism evidence="1 2">
    <name type="scientific">Jaapia argillacea MUCL 33604</name>
    <dbReference type="NCBI Taxonomy" id="933084"/>
    <lineage>
        <taxon>Eukaryota</taxon>
        <taxon>Fungi</taxon>
        <taxon>Dikarya</taxon>
        <taxon>Basidiomycota</taxon>
        <taxon>Agaricomycotina</taxon>
        <taxon>Agaricomycetes</taxon>
        <taxon>Agaricomycetidae</taxon>
        <taxon>Jaapiales</taxon>
        <taxon>Jaapiaceae</taxon>
        <taxon>Jaapia</taxon>
    </lineage>
</organism>
<sequence>MERCPPEICHKIFSFACKDDGHTGRSLSLVSRYIHEASKLSRYHSVVLEGVDHIQTFANVLKDTPPQFRRVQHLFISYRGPAPALVESDSGVSRTKVFGVLTSSNRDIAANRNTGPSLVDNETTEQRGRSARAIMSTNVILQGIVSVLDLMADSLQTLTIVTVNLRPFALTPVPLPMLTELTLYGIHDPAAWKLDLHRVPSLRRLHIQGICFGDAIQPLVELTPNLTHLRMSGLEHAVSISRSIGAALAVFQSQDEVRERDVADASNPQSTRPVRRVLVQPRPPRRFGCGFAYGQYASAMTEIERAASNDPERRVMVLKPQVSTLIGDELVKEAKGFWLDRVQGGEGCWREDAPLPIPRDDTNLGRTRVLPRKFNSFCECSSVTSGCPGSNLFIPQL</sequence>
<proteinExistence type="predicted"/>
<dbReference type="EMBL" id="KL197711">
    <property type="protein sequence ID" value="KDQ62126.1"/>
    <property type="molecule type" value="Genomic_DNA"/>
</dbReference>
<gene>
    <name evidence="1" type="ORF">JAAARDRAFT_449886</name>
</gene>
<evidence type="ECO:0000313" key="1">
    <source>
        <dbReference type="EMBL" id="KDQ62126.1"/>
    </source>
</evidence>
<accession>A0A067QHP0</accession>